<reference evidence="2" key="1">
    <citation type="submission" date="2018-05" db="EMBL/GenBank/DDBJ databases">
        <authorList>
            <person name="Lanie J.A."/>
            <person name="Ng W.-L."/>
            <person name="Kazmierczak K.M."/>
            <person name="Andrzejewski T.M."/>
            <person name="Davidsen T.M."/>
            <person name="Wayne K.J."/>
            <person name="Tettelin H."/>
            <person name="Glass J.I."/>
            <person name="Rusch D."/>
            <person name="Podicherti R."/>
            <person name="Tsui H.-C.T."/>
            <person name="Winkler M.E."/>
        </authorList>
    </citation>
    <scope>NUCLEOTIDE SEQUENCE</scope>
</reference>
<name>A0A381ZLE5_9ZZZZ</name>
<dbReference type="PANTHER" id="PTHR23419">
    <property type="entry name" value="DIVALENT CATION TOLERANCE CUTA-RELATED"/>
    <property type="match status" value="1"/>
</dbReference>
<gene>
    <name evidence="2" type="ORF">METZ01_LOCUS142863</name>
</gene>
<dbReference type="EMBL" id="UINC01021763">
    <property type="protein sequence ID" value="SVA90009.1"/>
    <property type="molecule type" value="Genomic_DNA"/>
</dbReference>
<comment type="similarity">
    <text evidence="1">Belongs to the CutA family.</text>
</comment>
<dbReference type="InterPro" id="IPR004323">
    <property type="entry name" value="Ion_tolerance_CutA"/>
</dbReference>
<dbReference type="GO" id="GO:0010038">
    <property type="term" value="P:response to metal ion"/>
    <property type="evidence" value="ECO:0007669"/>
    <property type="project" value="InterPro"/>
</dbReference>
<organism evidence="2">
    <name type="scientific">marine metagenome</name>
    <dbReference type="NCBI Taxonomy" id="408172"/>
    <lineage>
        <taxon>unclassified sequences</taxon>
        <taxon>metagenomes</taxon>
        <taxon>ecological metagenomes</taxon>
    </lineage>
</organism>
<dbReference type="InterPro" id="IPR015867">
    <property type="entry name" value="N-reg_PII/ATP_PRibTrfase_C"/>
</dbReference>
<dbReference type="PANTHER" id="PTHR23419:SF8">
    <property type="entry name" value="FI09726P"/>
    <property type="match status" value="1"/>
</dbReference>
<dbReference type="InterPro" id="IPR011322">
    <property type="entry name" value="N-reg_PII-like_a/b"/>
</dbReference>
<dbReference type="SUPFAM" id="SSF54913">
    <property type="entry name" value="GlnB-like"/>
    <property type="match status" value="1"/>
</dbReference>
<evidence type="ECO:0008006" key="3">
    <source>
        <dbReference type="Google" id="ProtNLM"/>
    </source>
</evidence>
<evidence type="ECO:0000256" key="1">
    <source>
        <dbReference type="ARBA" id="ARBA00010169"/>
    </source>
</evidence>
<protein>
    <recommendedName>
        <fullName evidence="3">Divalent-cation tolerance protein CutA</fullName>
    </recommendedName>
</protein>
<evidence type="ECO:0000313" key="2">
    <source>
        <dbReference type="EMBL" id="SVA90009.1"/>
    </source>
</evidence>
<dbReference type="Gene3D" id="3.30.70.120">
    <property type="match status" value="1"/>
</dbReference>
<dbReference type="GO" id="GO:0005507">
    <property type="term" value="F:copper ion binding"/>
    <property type="evidence" value="ECO:0007669"/>
    <property type="project" value="TreeGrafter"/>
</dbReference>
<dbReference type="AlphaFoldDB" id="A0A381ZLE5"/>
<proteinExistence type="inferred from homology"/>
<accession>A0A381ZLE5</accession>
<dbReference type="Pfam" id="PF03091">
    <property type="entry name" value="CutA1"/>
    <property type="match status" value="1"/>
</dbReference>
<sequence>MSVPEDFAVVLVTAPDMDLARRLAKAALEAKLAACANIVPAVESHYWWKGKLESSDEVLLIFKTRQQLLPKLERAVREIHPYDTPEFVALPLTTGSRKYLAWLTDNTVKE</sequence>